<keyword evidence="3 11" id="KW-0328">Glycosyltransferase</keyword>
<feature type="transmembrane region" description="Helical" evidence="9">
    <location>
        <begin position="253"/>
        <end position="271"/>
    </location>
</feature>
<evidence type="ECO:0000256" key="5">
    <source>
        <dbReference type="ARBA" id="ARBA00022692"/>
    </source>
</evidence>
<gene>
    <name evidence="11" type="ORF">KDL28_30770</name>
</gene>
<keyword evidence="7 9" id="KW-0472">Membrane</keyword>
<evidence type="ECO:0000256" key="4">
    <source>
        <dbReference type="ARBA" id="ARBA00022679"/>
    </source>
</evidence>
<protein>
    <submittedName>
        <fullName evidence="11">Glycosyltransferase family 39 protein</fullName>
        <ecNumber evidence="11">2.4.-.-</ecNumber>
    </submittedName>
</protein>
<evidence type="ECO:0000259" key="10">
    <source>
        <dbReference type="Pfam" id="PF13231"/>
    </source>
</evidence>
<feature type="domain" description="Glycosyltransferase RgtA/B/C/D-like" evidence="10">
    <location>
        <begin position="86"/>
        <end position="195"/>
    </location>
</feature>
<keyword evidence="4 11" id="KW-0808">Transferase</keyword>
<dbReference type="PANTHER" id="PTHR33908:SF11">
    <property type="entry name" value="MEMBRANE PROTEIN"/>
    <property type="match status" value="1"/>
</dbReference>
<evidence type="ECO:0000256" key="2">
    <source>
        <dbReference type="ARBA" id="ARBA00022475"/>
    </source>
</evidence>
<dbReference type="EMBL" id="JAGSOV010000065">
    <property type="protein sequence ID" value="MCO1659463.1"/>
    <property type="molecule type" value="Genomic_DNA"/>
</dbReference>
<feature type="transmembrane region" description="Helical" evidence="9">
    <location>
        <begin position="114"/>
        <end position="131"/>
    </location>
</feature>
<dbReference type="PANTHER" id="PTHR33908">
    <property type="entry name" value="MANNOSYLTRANSFERASE YKCB-RELATED"/>
    <property type="match status" value="1"/>
</dbReference>
<evidence type="ECO:0000256" key="3">
    <source>
        <dbReference type="ARBA" id="ARBA00022676"/>
    </source>
</evidence>
<proteinExistence type="predicted"/>
<dbReference type="InterPro" id="IPR050297">
    <property type="entry name" value="LipidA_mod_glycosyltrf_83"/>
</dbReference>
<dbReference type="Pfam" id="PF13231">
    <property type="entry name" value="PMT_2"/>
    <property type="match status" value="1"/>
</dbReference>
<feature type="transmembrane region" description="Helical" evidence="9">
    <location>
        <begin position="277"/>
        <end position="298"/>
    </location>
</feature>
<feature type="transmembrane region" description="Helical" evidence="9">
    <location>
        <begin position="176"/>
        <end position="198"/>
    </location>
</feature>
<feature type="transmembrane region" description="Helical" evidence="9">
    <location>
        <begin position="305"/>
        <end position="326"/>
    </location>
</feature>
<keyword evidence="12" id="KW-1185">Reference proteome</keyword>
<sequence>MGLRVVATLCGVGTALLVALIARELVGPVGGSPGVSAARLHAGRTGGQPEYDQVRGLPAGTPSEKPDPPIPQTNLRPRPPDGGRAAQVLAAAATALGTFVLVVTHMVSTTSIDLVVWTALALVLLRLTRTGDGRWWVPAGLLAGIGLQNKWLVLLLCAGWAVALAIVGPRRVLRSGWLLVGVLAALAVAAPSLVWQAANGWPQLDLASGISESDGGENRVLLVPMQVAFLSPVLVPTLVAGVRRVWREPGLRWARASVLVYPVVAVVALVLGGKPYYVVPPAFVLLAAGAEPTVRWLAGGAARRAWAAVAAGVGVAVSAVVGLPVLPAAQLGPVLAMNQEAGEQVGWPELADTVATAWSALPADERASAVLFTSNYGQAGALDHYGPERGLPPAHSGHMSYADWGPPPDTATGPVLVVGEAAARFTGCAPVATHRSPDGVDNDEDGTVVSRCAAPPSWSRAWPALRHGY</sequence>
<keyword evidence="6 9" id="KW-1133">Transmembrane helix</keyword>
<evidence type="ECO:0000256" key="9">
    <source>
        <dbReference type="SAM" id="Phobius"/>
    </source>
</evidence>
<accession>A0ABT1A962</accession>
<name>A0ABT1A962_9PSEU</name>
<feature type="transmembrane region" description="Helical" evidence="9">
    <location>
        <begin position="151"/>
        <end position="169"/>
    </location>
</feature>
<organism evidence="11 12">
    <name type="scientific">Pseudonocardia humida</name>
    <dbReference type="NCBI Taxonomy" id="2800819"/>
    <lineage>
        <taxon>Bacteria</taxon>
        <taxon>Bacillati</taxon>
        <taxon>Actinomycetota</taxon>
        <taxon>Actinomycetes</taxon>
        <taxon>Pseudonocardiales</taxon>
        <taxon>Pseudonocardiaceae</taxon>
        <taxon>Pseudonocardia</taxon>
    </lineage>
</organism>
<comment type="subcellular location">
    <subcellularLocation>
        <location evidence="1">Cell membrane</location>
        <topology evidence="1">Multi-pass membrane protein</topology>
    </subcellularLocation>
</comment>
<keyword evidence="5 9" id="KW-0812">Transmembrane</keyword>
<dbReference type="EC" id="2.4.-.-" evidence="11"/>
<dbReference type="GO" id="GO:0016757">
    <property type="term" value="F:glycosyltransferase activity"/>
    <property type="evidence" value="ECO:0007669"/>
    <property type="project" value="UniProtKB-KW"/>
</dbReference>
<evidence type="ECO:0000313" key="12">
    <source>
        <dbReference type="Proteomes" id="UP001165283"/>
    </source>
</evidence>
<feature type="region of interest" description="Disordered" evidence="8">
    <location>
        <begin position="37"/>
        <end position="83"/>
    </location>
</feature>
<comment type="caution">
    <text evidence="11">The sequence shown here is derived from an EMBL/GenBank/DDBJ whole genome shotgun (WGS) entry which is preliminary data.</text>
</comment>
<feature type="transmembrane region" description="Helical" evidence="9">
    <location>
        <begin position="221"/>
        <end position="241"/>
    </location>
</feature>
<dbReference type="Proteomes" id="UP001165283">
    <property type="component" value="Unassembled WGS sequence"/>
</dbReference>
<feature type="transmembrane region" description="Helical" evidence="9">
    <location>
        <begin position="85"/>
        <end position="107"/>
    </location>
</feature>
<keyword evidence="2" id="KW-1003">Cell membrane</keyword>
<evidence type="ECO:0000313" key="11">
    <source>
        <dbReference type="EMBL" id="MCO1659463.1"/>
    </source>
</evidence>
<reference evidence="11" key="1">
    <citation type="submission" date="2021-04" db="EMBL/GenBank/DDBJ databases">
        <title>Pseudonocardia sp. nov., isolated from sandy soil of mangrove forest.</title>
        <authorList>
            <person name="Zan Z."/>
            <person name="Huang R."/>
            <person name="Liu W."/>
        </authorList>
    </citation>
    <scope>NUCLEOTIDE SEQUENCE</scope>
    <source>
        <strain evidence="11">S2-4</strain>
    </source>
</reference>
<evidence type="ECO:0000256" key="6">
    <source>
        <dbReference type="ARBA" id="ARBA00022989"/>
    </source>
</evidence>
<evidence type="ECO:0000256" key="7">
    <source>
        <dbReference type="ARBA" id="ARBA00023136"/>
    </source>
</evidence>
<evidence type="ECO:0000256" key="1">
    <source>
        <dbReference type="ARBA" id="ARBA00004651"/>
    </source>
</evidence>
<dbReference type="InterPro" id="IPR038731">
    <property type="entry name" value="RgtA/B/C-like"/>
</dbReference>
<evidence type="ECO:0000256" key="8">
    <source>
        <dbReference type="SAM" id="MobiDB-lite"/>
    </source>
</evidence>